<dbReference type="CDD" id="cd16922">
    <property type="entry name" value="HATPase_EvgS-ArcB-TorS-like"/>
    <property type="match status" value="1"/>
</dbReference>
<evidence type="ECO:0000256" key="6">
    <source>
        <dbReference type="ARBA" id="ARBA00022741"/>
    </source>
</evidence>
<keyword evidence="4" id="KW-0808">Transferase</keyword>
<dbReference type="SUPFAM" id="SSF55874">
    <property type="entry name" value="ATPase domain of HSP90 chaperone/DNA topoisomerase II/histidine kinase"/>
    <property type="match status" value="1"/>
</dbReference>
<dbReference type="PROSITE" id="PS50109">
    <property type="entry name" value="HIS_KIN"/>
    <property type="match status" value="1"/>
</dbReference>
<dbReference type="InterPro" id="IPR035965">
    <property type="entry name" value="PAS-like_dom_sf"/>
</dbReference>
<dbReference type="Pfam" id="PF00512">
    <property type="entry name" value="HisKA"/>
    <property type="match status" value="1"/>
</dbReference>
<dbReference type="SUPFAM" id="SSF47384">
    <property type="entry name" value="Homodimeric domain of signal transducing histidine kinase"/>
    <property type="match status" value="1"/>
</dbReference>
<evidence type="ECO:0000256" key="11">
    <source>
        <dbReference type="ARBA" id="ARBA00058004"/>
    </source>
</evidence>
<dbReference type="InterPro" id="IPR036890">
    <property type="entry name" value="HATPase_C_sf"/>
</dbReference>
<proteinExistence type="predicted"/>
<evidence type="ECO:0000256" key="5">
    <source>
        <dbReference type="ARBA" id="ARBA00022729"/>
    </source>
</evidence>
<dbReference type="InterPro" id="IPR005467">
    <property type="entry name" value="His_kinase_dom"/>
</dbReference>
<dbReference type="Gene3D" id="1.10.287.130">
    <property type="match status" value="1"/>
</dbReference>
<feature type="domain" description="Response regulatory" evidence="18">
    <location>
        <begin position="713"/>
        <end position="830"/>
    </location>
</feature>
<dbReference type="CDD" id="cd18773">
    <property type="entry name" value="PDC1_HK_sensor"/>
    <property type="match status" value="1"/>
</dbReference>
<dbReference type="SUPFAM" id="SSF55785">
    <property type="entry name" value="PYP-like sensor domain (PAS domain)"/>
    <property type="match status" value="1"/>
</dbReference>
<accession>A0A480ATL9</accession>
<gene>
    <name evidence="19" type="ORF">AQPW35_26280</name>
</gene>
<evidence type="ECO:0000256" key="7">
    <source>
        <dbReference type="ARBA" id="ARBA00022777"/>
    </source>
</evidence>
<dbReference type="SUPFAM" id="SSF52172">
    <property type="entry name" value="CheY-like"/>
    <property type="match status" value="1"/>
</dbReference>
<dbReference type="InterPro" id="IPR004358">
    <property type="entry name" value="Sig_transdc_His_kin-like_C"/>
</dbReference>
<dbReference type="CDD" id="cd17546">
    <property type="entry name" value="REC_hyHK_CKI1_RcsC-like"/>
    <property type="match status" value="1"/>
</dbReference>
<dbReference type="InterPro" id="IPR003594">
    <property type="entry name" value="HATPase_dom"/>
</dbReference>
<keyword evidence="7" id="KW-0418">Kinase</keyword>
<comment type="function">
    <text evidence="11">Member of the two-component regulatory system BvgS/BvgA. Phosphorylates BvgA via a four-step phosphorelay in response to environmental signals.</text>
</comment>
<keyword evidence="20" id="KW-1185">Reference proteome</keyword>
<dbReference type="GO" id="GO:0000155">
    <property type="term" value="F:phosphorelay sensor kinase activity"/>
    <property type="evidence" value="ECO:0007669"/>
    <property type="project" value="InterPro"/>
</dbReference>
<evidence type="ECO:0000256" key="8">
    <source>
        <dbReference type="ARBA" id="ARBA00022840"/>
    </source>
</evidence>
<feature type="modified residue" description="4-aspartylphosphate" evidence="15">
    <location>
        <position position="762"/>
    </location>
</feature>
<dbReference type="PRINTS" id="PR00344">
    <property type="entry name" value="BCTRLSENSOR"/>
</dbReference>
<keyword evidence="3 15" id="KW-0597">Phosphoprotein</keyword>
<dbReference type="RefSeq" id="WP_137733289.1">
    <property type="nucleotide sequence ID" value="NZ_BJCL01000006.1"/>
</dbReference>
<evidence type="ECO:0000256" key="13">
    <source>
        <dbReference type="ARBA" id="ARBA00068150"/>
    </source>
</evidence>
<dbReference type="Gene3D" id="3.40.50.2300">
    <property type="match status" value="1"/>
</dbReference>
<evidence type="ECO:0000256" key="4">
    <source>
        <dbReference type="ARBA" id="ARBA00022679"/>
    </source>
</evidence>
<dbReference type="InterPro" id="IPR036097">
    <property type="entry name" value="HisK_dim/P_sf"/>
</dbReference>
<dbReference type="EC" id="2.7.13.3" evidence="2"/>
<keyword evidence="10" id="KW-0843">Virulence</keyword>
<evidence type="ECO:0000256" key="12">
    <source>
        <dbReference type="ARBA" id="ARBA00064003"/>
    </source>
</evidence>
<dbReference type="PANTHER" id="PTHR45339">
    <property type="entry name" value="HYBRID SIGNAL TRANSDUCTION HISTIDINE KINASE J"/>
    <property type="match status" value="1"/>
</dbReference>
<evidence type="ECO:0000256" key="3">
    <source>
        <dbReference type="ARBA" id="ARBA00022553"/>
    </source>
</evidence>
<dbReference type="Pfam" id="PF02518">
    <property type="entry name" value="HATPase_c"/>
    <property type="match status" value="1"/>
</dbReference>
<evidence type="ECO:0000259" key="17">
    <source>
        <dbReference type="PROSITE" id="PS50109"/>
    </source>
</evidence>
<evidence type="ECO:0000256" key="9">
    <source>
        <dbReference type="ARBA" id="ARBA00023012"/>
    </source>
</evidence>
<dbReference type="InterPro" id="IPR001789">
    <property type="entry name" value="Sig_transdc_resp-reg_receiver"/>
</dbReference>
<dbReference type="EMBL" id="BJCL01000006">
    <property type="protein sequence ID" value="GCL63547.1"/>
    <property type="molecule type" value="Genomic_DNA"/>
</dbReference>
<comment type="catalytic activity">
    <reaction evidence="1">
        <text>ATP + protein L-histidine = ADP + protein N-phospho-L-histidine.</text>
        <dbReference type="EC" id="2.7.13.3"/>
    </reaction>
</comment>
<evidence type="ECO:0000256" key="14">
    <source>
        <dbReference type="ARBA" id="ARBA00070152"/>
    </source>
</evidence>
<evidence type="ECO:0000256" key="1">
    <source>
        <dbReference type="ARBA" id="ARBA00000085"/>
    </source>
</evidence>
<evidence type="ECO:0000259" key="18">
    <source>
        <dbReference type="PROSITE" id="PS50110"/>
    </source>
</evidence>
<name>A0A480ATL9_9BURK</name>
<dbReference type="AlphaFoldDB" id="A0A480ATL9"/>
<feature type="transmembrane region" description="Helical" evidence="16">
    <location>
        <begin position="12"/>
        <end position="32"/>
    </location>
</feature>
<keyword evidence="16" id="KW-0472">Membrane</keyword>
<dbReference type="Pfam" id="PF12860">
    <property type="entry name" value="PAS_7"/>
    <property type="match status" value="1"/>
</dbReference>
<dbReference type="Gene3D" id="3.30.450.20">
    <property type="entry name" value="PAS domain"/>
    <property type="match status" value="2"/>
</dbReference>
<dbReference type="FunFam" id="1.10.287.130:FF:000002">
    <property type="entry name" value="Two-component osmosensing histidine kinase"/>
    <property type="match status" value="1"/>
</dbReference>
<evidence type="ECO:0000256" key="15">
    <source>
        <dbReference type="PROSITE-ProRule" id="PRU00169"/>
    </source>
</evidence>
<keyword evidence="9" id="KW-0902">Two-component regulatory system</keyword>
<keyword evidence="5" id="KW-0732">Signal</keyword>
<dbReference type="SMART" id="SM00388">
    <property type="entry name" value="HisKA"/>
    <property type="match status" value="1"/>
</dbReference>
<protein>
    <recommendedName>
        <fullName evidence="13">Sensory/regulatory protein RpfC</fullName>
        <ecNumber evidence="2">2.7.13.3</ecNumber>
    </recommendedName>
    <alternativeName>
        <fullName evidence="14">Virulence sensor protein BvgS</fullName>
    </alternativeName>
</protein>
<dbReference type="FunFam" id="3.30.565.10:FF:000010">
    <property type="entry name" value="Sensor histidine kinase RcsC"/>
    <property type="match status" value="1"/>
</dbReference>
<comment type="subunit">
    <text evidence="12">At low DSF concentrations, interacts with RpfF.</text>
</comment>
<dbReference type="SMART" id="SM00387">
    <property type="entry name" value="HATPase_c"/>
    <property type="match status" value="1"/>
</dbReference>
<evidence type="ECO:0000256" key="16">
    <source>
        <dbReference type="SAM" id="Phobius"/>
    </source>
</evidence>
<dbReference type="Gene3D" id="3.30.565.10">
    <property type="entry name" value="Histidine kinase-like ATPase, C-terminal domain"/>
    <property type="match status" value="1"/>
</dbReference>
<comment type="caution">
    <text evidence="19">The sequence shown here is derived from an EMBL/GenBank/DDBJ whole genome shotgun (WGS) entry which is preliminary data.</text>
</comment>
<evidence type="ECO:0000256" key="10">
    <source>
        <dbReference type="ARBA" id="ARBA00023026"/>
    </source>
</evidence>
<dbReference type="PROSITE" id="PS50110">
    <property type="entry name" value="RESPONSE_REGULATORY"/>
    <property type="match status" value="1"/>
</dbReference>
<feature type="transmembrane region" description="Helical" evidence="16">
    <location>
        <begin position="286"/>
        <end position="308"/>
    </location>
</feature>
<keyword evidence="8" id="KW-0067">ATP-binding</keyword>
<feature type="domain" description="Histidine kinase" evidence="17">
    <location>
        <begin position="463"/>
        <end position="684"/>
    </location>
</feature>
<evidence type="ECO:0000256" key="2">
    <source>
        <dbReference type="ARBA" id="ARBA00012438"/>
    </source>
</evidence>
<dbReference type="Pfam" id="PF00072">
    <property type="entry name" value="Response_reg"/>
    <property type="match status" value="1"/>
</dbReference>
<evidence type="ECO:0000313" key="19">
    <source>
        <dbReference type="EMBL" id="GCL63547.1"/>
    </source>
</evidence>
<reference evidence="20" key="1">
    <citation type="submission" date="2019-03" db="EMBL/GenBank/DDBJ databases">
        <title>Aquabacterium pictum sp.nov., the first bacteriochlorophyll a-containing freshwater bacterium in the genus Aquabacterium of the class Betaproteobacteria.</title>
        <authorList>
            <person name="Hirose S."/>
            <person name="Tank M."/>
            <person name="Hara E."/>
            <person name="Tamaki H."/>
            <person name="Takaichi S."/>
            <person name="Haruta S."/>
            <person name="Hanada S."/>
        </authorList>
    </citation>
    <scope>NUCLEOTIDE SEQUENCE [LARGE SCALE GENOMIC DNA]</scope>
    <source>
        <strain evidence="20">W35</strain>
    </source>
</reference>
<keyword evidence="6" id="KW-0547">Nucleotide-binding</keyword>
<dbReference type="InterPro" id="IPR011006">
    <property type="entry name" value="CheY-like_superfamily"/>
</dbReference>
<dbReference type="PANTHER" id="PTHR45339:SF1">
    <property type="entry name" value="HYBRID SIGNAL TRANSDUCTION HISTIDINE KINASE J"/>
    <property type="match status" value="1"/>
</dbReference>
<dbReference type="Proteomes" id="UP000301751">
    <property type="component" value="Unassembled WGS sequence"/>
</dbReference>
<dbReference type="CDD" id="cd00082">
    <property type="entry name" value="HisKA"/>
    <property type="match status" value="1"/>
</dbReference>
<dbReference type="OrthoDB" id="5519028at2"/>
<keyword evidence="16" id="KW-1133">Transmembrane helix</keyword>
<keyword evidence="16" id="KW-0812">Transmembrane</keyword>
<dbReference type="SMART" id="SM00448">
    <property type="entry name" value="REC"/>
    <property type="match status" value="1"/>
</dbReference>
<evidence type="ECO:0000313" key="20">
    <source>
        <dbReference type="Proteomes" id="UP000301751"/>
    </source>
</evidence>
<dbReference type="InterPro" id="IPR003661">
    <property type="entry name" value="HisK_dim/P_dom"/>
</dbReference>
<dbReference type="GO" id="GO:0005524">
    <property type="term" value="F:ATP binding"/>
    <property type="evidence" value="ECO:0007669"/>
    <property type="project" value="UniProtKB-KW"/>
</dbReference>
<sequence length="838" mass="88634">MAGGPERRTLWALWCVAGLFVLAVLFTAASLLRSQRAEAQAQGEARLTRFMAGAEAAINRSFMGIDMLLAGLAEPLDDLGEADPAQARQQRSRLLAQVVRQNLQLRDVLLLDADGQVLAAGQESSLRQVPTLPPGFLARVLAPGVPVLAISTPIVNPITAEAALYFARPLAMGAANTVLLAEVPVSLVAGIAAQSVEIAGLTVTLEGRDGALLASMPGDERLGMLRLQPPLAAASATGTAWHAPGRLDRAPALLAVRTTLNADVMLAASLRLDVALADGAGYRQQVLLLASGFVVMLLAAAALVHGAIGRQARAQAELAASKGTLEQAMASMNDGLLLVDNQQCVVTWNQRYTELFPYLAPVLRRGVHNSMLAEAAARALMPEGTQAERADWMAARMAVDKEADVNFPQRVAGGRIVDTVRRATPDGGFVAVYRDITASERELSRAKAQAEAANEAKSRFLATMSHEMRTPLNGVLGMIHLLLNSPLNPRQRQHALLIRSSGQSLLAVLNDILDLSKIEAGRMDLELQAFQLGETVRDVVTLLSERAEARGLTLQLLLPPDLPTWLVGDASRLRQVLFNLVGNALKFTETGGVTVALAHQPRPHGEVALTLQVRDTGIGIAPDVLDRLFTRFTQADSSTARRYGGTGLGLAICREIVDLMGGRISVESAVGQGSCFTVALVLPLAPAGTDTAARPGQGADADSADGSPLPPLRLLAAEDNGVNQILIKALAEGWGHHCDVVGNGIEALAQVQAADYDAVLMDIQMPEMDGEAATRAIRALPGLLGRIPVVAMTANVMPEQRSSYLAAGMDAVVSKPVDAQALQAALRQVVTRRQDAVV</sequence>
<organism evidence="19 20">
    <name type="scientific">Pseudaquabacterium pictum</name>
    <dbReference type="NCBI Taxonomy" id="2315236"/>
    <lineage>
        <taxon>Bacteria</taxon>
        <taxon>Pseudomonadati</taxon>
        <taxon>Pseudomonadota</taxon>
        <taxon>Betaproteobacteria</taxon>
        <taxon>Burkholderiales</taxon>
        <taxon>Sphaerotilaceae</taxon>
        <taxon>Pseudaquabacterium</taxon>
    </lineage>
</organism>